<evidence type="ECO:0000313" key="2">
    <source>
        <dbReference type="Proteomes" id="UP000199729"/>
    </source>
</evidence>
<sequence>MKGLPVSHPSAAELAPLAQQIRTHFLRQTFGGIWFWQFAVVRPHDQGHCVVDCQVVPNEADPSRAHLVLSLQHASGQGHAATLAIWDPQGLSIDAQGLRLTGAARLRFGGMEAWPEAQGGYRIRTPQGEGHFPGGEGRALWLQI</sequence>
<accession>A0A221KAF2</accession>
<protein>
    <submittedName>
        <fullName evidence="1">Uncharacterized protein</fullName>
    </submittedName>
</protein>
<name>A0A221KAF2_VITFI</name>
<keyword evidence="2" id="KW-1185">Reference proteome</keyword>
<reference evidence="1 2" key="1">
    <citation type="submission" date="2017-07" db="EMBL/GenBank/DDBJ databases">
        <title>Complete Genome Sequence of the cosmetic ferment Vitreoscilla filiformis (ATCC15551).</title>
        <authorList>
            <person name="Contreras S."/>
            <person name="Sagory-Zalkind P."/>
            <person name="Blanquart H."/>
            <person name="Iltis A."/>
            <person name="Morand S.C."/>
        </authorList>
    </citation>
    <scope>NUCLEOTIDE SEQUENCE [LARGE SCALE GENOMIC DNA]</scope>
    <source>
        <strain evidence="1 2">ATCC 15551</strain>
    </source>
</reference>
<dbReference type="AlphaFoldDB" id="A0A221KAF2"/>
<proteinExistence type="predicted"/>
<evidence type="ECO:0000313" key="1">
    <source>
        <dbReference type="EMBL" id="ASM76001.1"/>
    </source>
</evidence>
<organism evidence="1 2">
    <name type="scientific">Vitreoscilla filiformis</name>
    <dbReference type="NCBI Taxonomy" id="63"/>
    <lineage>
        <taxon>Bacteria</taxon>
        <taxon>Pseudomonadati</taxon>
        <taxon>Pseudomonadota</taxon>
        <taxon>Betaproteobacteria</taxon>
        <taxon>Neisseriales</taxon>
        <taxon>Neisseriaceae</taxon>
        <taxon>Vitreoscilla</taxon>
    </lineage>
</organism>
<dbReference type="Proteomes" id="UP000199729">
    <property type="component" value="Chromosome"/>
</dbReference>
<dbReference type="KEGG" id="vff:VITFI_CDS0222"/>
<dbReference type="EMBL" id="CP022423">
    <property type="protein sequence ID" value="ASM76001.1"/>
    <property type="molecule type" value="Genomic_DNA"/>
</dbReference>
<gene>
    <name evidence="1" type="ORF">VITFI_CDS0222</name>
</gene>